<dbReference type="PANTHER" id="PTHR12498:SF0">
    <property type="entry name" value="PROTEIN N-TERMINAL ASPARAGINE AMIDOHYDROLASE"/>
    <property type="match status" value="1"/>
</dbReference>
<proteinExistence type="predicted"/>
<dbReference type="PANTHER" id="PTHR12498">
    <property type="entry name" value="N-TERMINAL ASPARAGINE AMIDOHYDROLASE"/>
    <property type="match status" value="1"/>
</dbReference>
<dbReference type="Proteomes" id="UP001652625">
    <property type="component" value="Chromosome 09"/>
</dbReference>
<gene>
    <name evidence="2" type="primary">LOC105850568</name>
</gene>
<dbReference type="InterPro" id="IPR026750">
    <property type="entry name" value="NTAN1"/>
</dbReference>
<protein>
    <submittedName>
        <fullName evidence="2">Protein N-terminal asparagine amidohydrolase</fullName>
    </submittedName>
</protein>
<dbReference type="RefSeq" id="XP_065662368.1">
    <property type="nucleotide sequence ID" value="XM_065806296.1"/>
</dbReference>
<evidence type="ECO:0000313" key="1">
    <source>
        <dbReference type="Proteomes" id="UP001652625"/>
    </source>
</evidence>
<keyword evidence="1" id="KW-1185">Reference proteome</keyword>
<sequence length="312" mass="36006">MVLFIDDQVCDTYFKSLKVLEDSKIFVNRKKRELSNSDRVLYVAQREYATISPSVNCQNFCHIASDSATTCIIVILIEHLTKSISLAHFDGADTLNGIKKMINELMYLYSKSSYCNRDPRFDLYLFGGFLDSKNLSIKLFNEIIYACSQSKEKIDLRIDVTLNTNTTIQNNENRPIVYGVSVDIITAEIDVSSSSCCCPDFLLRNTRLLFSKNQSIVSVYDLKDQCIIIPEFSIFVNNNLYQLLELPDDVYLKLSSTSPHCQPENFVLSGKSTIKFVLKYKSKDLFKNKHRRYFLTEKCKWEMLDKDHKLLS</sequence>
<reference evidence="2" key="1">
    <citation type="submission" date="2025-08" db="UniProtKB">
        <authorList>
            <consortium name="RefSeq"/>
        </authorList>
    </citation>
    <scope>IDENTIFICATION</scope>
</reference>
<dbReference type="Pfam" id="PF14736">
    <property type="entry name" value="N_Asn_amidohyd"/>
    <property type="match status" value="1"/>
</dbReference>
<evidence type="ECO:0000313" key="2">
    <source>
        <dbReference type="RefSeq" id="XP_065662368.1"/>
    </source>
</evidence>
<organism evidence="1 2">
    <name type="scientific">Hydra vulgaris</name>
    <name type="common">Hydra</name>
    <name type="synonym">Hydra attenuata</name>
    <dbReference type="NCBI Taxonomy" id="6087"/>
    <lineage>
        <taxon>Eukaryota</taxon>
        <taxon>Metazoa</taxon>
        <taxon>Cnidaria</taxon>
        <taxon>Hydrozoa</taxon>
        <taxon>Hydroidolina</taxon>
        <taxon>Anthoathecata</taxon>
        <taxon>Aplanulata</taxon>
        <taxon>Hydridae</taxon>
        <taxon>Hydra</taxon>
    </lineage>
</organism>
<accession>A0ABM4CKR2</accession>
<name>A0ABM4CKR2_HYDVU</name>
<dbReference type="GeneID" id="105850568"/>